<dbReference type="SUPFAM" id="SSF50729">
    <property type="entry name" value="PH domain-like"/>
    <property type="match status" value="1"/>
</dbReference>
<feature type="coiled-coil region" evidence="1">
    <location>
        <begin position="894"/>
        <end position="1067"/>
    </location>
</feature>
<keyword evidence="5" id="KW-1185">Reference proteome</keyword>
<name>A0A1Q9DRK8_SYMMI</name>
<dbReference type="InterPro" id="IPR001849">
    <property type="entry name" value="PH_domain"/>
</dbReference>
<reference evidence="4 5" key="1">
    <citation type="submission" date="2016-02" db="EMBL/GenBank/DDBJ databases">
        <title>Genome analysis of coral dinoflagellate symbionts highlights evolutionary adaptations to a symbiotic lifestyle.</title>
        <authorList>
            <person name="Aranda M."/>
            <person name="Li Y."/>
            <person name="Liew Y.J."/>
            <person name="Baumgarten S."/>
            <person name="Simakov O."/>
            <person name="Wilson M."/>
            <person name="Piel J."/>
            <person name="Ashoor H."/>
            <person name="Bougouffa S."/>
            <person name="Bajic V.B."/>
            <person name="Ryu T."/>
            <person name="Ravasi T."/>
            <person name="Bayer T."/>
            <person name="Micklem G."/>
            <person name="Kim H."/>
            <person name="Bhak J."/>
            <person name="Lajeunesse T.C."/>
            <person name="Voolstra C.R."/>
        </authorList>
    </citation>
    <scope>NUCLEOTIDE SEQUENCE [LARGE SCALE GENOMIC DNA]</scope>
    <source>
        <strain evidence="4 5">CCMP2467</strain>
    </source>
</reference>
<accession>A0A1Q9DRK8</accession>
<dbReference type="Gene3D" id="2.30.29.30">
    <property type="entry name" value="Pleckstrin-homology domain (PH domain)/Phosphotyrosine-binding domain (PTB)"/>
    <property type="match status" value="1"/>
</dbReference>
<dbReference type="AlphaFoldDB" id="A0A1Q9DRK8"/>
<feature type="compositionally biased region" description="Basic residues" evidence="2">
    <location>
        <begin position="1154"/>
        <end position="1163"/>
    </location>
</feature>
<dbReference type="PANTHER" id="PTHR45982:SF1">
    <property type="entry name" value="REGULATOR OF CHROMOSOME CONDENSATION"/>
    <property type="match status" value="1"/>
</dbReference>
<organism evidence="4 5">
    <name type="scientific">Symbiodinium microadriaticum</name>
    <name type="common">Dinoflagellate</name>
    <name type="synonym">Zooxanthella microadriatica</name>
    <dbReference type="NCBI Taxonomy" id="2951"/>
    <lineage>
        <taxon>Eukaryota</taxon>
        <taxon>Sar</taxon>
        <taxon>Alveolata</taxon>
        <taxon>Dinophyceae</taxon>
        <taxon>Suessiales</taxon>
        <taxon>Symbiodiniaceae</taxon>
        <taxon>Symbiodinium</taxon>
    </lineage>
</organism>
<evidence type="ECO:0000313" key="4">
    <source>
        <dbReference type="EMBL" id="OLP97809.1"/>
    </source>
</evidence>
<dbReference type="OrthoDB" id="444712at2759"/>
<keyword evidence="1" id="KW-0175">Coiled coil</keyword>
<comment type="caution">
    <text evidence="4">The sequence shown here is derived from an EMBL/GenBank/DDBJ whole genome shotgun (WGS) entry which is preliminary data.</text>
</comment>
<sequence>MTLFEPPCDVRVEWKPLNPKLQTLNTNIRRHGSCAVVAFVLTGMASIGARTRIEHRGFLSNENASNASSAEYGPRPYFVLRDGVLRIRTGPKGTDLGALHVAASGTQLTLTENMLRIECRAPFEQGLLLAADSDAEAEGWRDAIQASIRMEEKKMKGLLEHLHGGCTMHKYNYSNSKRSRRFFWVTDDGLELRWGRSKDDTTEAQQVNLRECVGIIYGPMTTTFQNCPNREDPDWSCFSLLFMGRTLDLAVSGDRQIHAWLLGLQHLVFVHGVGSMPVMTGAQFYARKVQFKLTALAHQSGYIFSRYLIMKVQEAKDIASKAEKPAGLKVGLLSGKTATVIACLHEEVKLLQLRAQTALGVRRGKLLDSSGSVLDASLPIEQARVRNGDSLILQVSSICVFGGSKAFAAILGDRSVVAWGDARYGSRYSPRYSGEDREVLDQLQNVQQIQANHSAFAAILVNGCVVTWGGDSGGGDSSAVQHQLRSVKQIQATQSAFAAILADGSVVTWGFSREGGDSTHVQHQLKNVLQIQASRYAFAAFLCDGTVVTWGEASLGGDSTAVQAQLTNVQEIQATGCAFVAILADGSVVTWGRSDFGGDSSSVQNQLKNVQHIQASGAAFAAILADGSVVTWGNANFGGDSSAVQDQLKNVQQIQASTRAFAAILVDGAVVTWGAVEYGGDSSDVQARLVNVRQIKANDGAFAAVLCDGTVVTWGDASCGGDSTAVQAQLTNVQEIQATDSAFAAILADGSVVTWGDAGYGGDSCAVQDQLKTVQQIQANDCAFAAILADGSVITWGDALRGLGPGALVSGGALAKPMQLLSPIDFKSGKKDKKRDKNDDADADAATRLSALKTRVLQLQAALRERTAQADAGEAMLQRAAAGKLPSASEELQKELQQIALEALQRRCKLLEAEAQRVTESNEQLAPEVKAADKSQRSLKKLQAKLEDREAAKLALEKELGTASACVKVQSERQKVSSQAEVQSQGRQKELQKRVEELDAELKGAQAKEHAEKAAAQNKQHDEAIAKAEQEKLQLSQRLEELKQQKAEKLEAEKKALHRLALREKANQSVETALAPLKALPQQLREEQTKLRAEVQQMGQTFVGEIAKMVEGTKKLKERSKSLEEKYQAALEDRKKLQDTVAELQAQDSEQPQPKKKAAPKGK</sequence>
<dbReference type="InterPro" id="IPR051553">
    <property type="entry name" value="Ran_GTPase-activating"/>
</dbReference>
<proteinExistence type="predicted"/>
<dbReference type="Proteomes" id="UP000186817">
    <property type="component" value="Unassembled WGS sequence"/>
</dbReference>
<dbReference type="InterPro" id="IPR011993">
    <property type="entry name" value="PH-like_dom_sf"/>
</dbReference>
<evidence type="ECO:0000259" key="3">
    <source>
        <dbReference type="PROSITE" id="PS50003"/>
    </source>
</evidence>
<gene>
    <name evidence="4" type="primary">HERC1</name>
    <name evidence="4" type="ORF">AK812_SmicGene19798</name>
</gene>
<feature type="domain" description="PH" evidence="3">
    <location>
        <begin position="52"/>
        <end position="149"/>
    </location>
</feature>
<evidence type="ECO:0000256" key="2">
    <source>
        <dbReference type="SAM" id="MobiDB-lite"/>
    </source>
</evidence>
<dbReference type="PANTHER" id="PTHR45982">
    <property type="entry name" value="REGULATOR OF CHROMOSOME CONDENSATION"/>
    <property type="match status" value="1"/>
</dbReference>
<protein>
    <submittedName>
        <fullName evidence="4">Putative E3 ubiquitin-protein ligase HERC1</fullName>
    </submittedName>
</protein>
<dbReference type="SMART" id="SM00233">
    <property type="entry name" value="PH"/>
    <property type="match status" value="2"/>
</dbReference>
<evidence type="ECO:0000256" key="1">
    <source>
        <dbReference type="SAM" id="Coils"/>
    </source>
</evidence>
<dbReference type="SUPFAM" id="SSF50985">
    <property type="entry name" value="RCC1/BLIP-II"/>
    <property type="match status" value="1"/>
</dbReference>
<dbReference type="EMBL" id="LSRX01000420">
    <property type="protein sequence ID" value="OLP97809.1"/>
    <property type="molecule type" value="Genomic_DNA"/>
</dbReference>
<dbReference type="PROSITE" id="PS50003">
    <property type="entry name" value="PH_DOMAIN"/>
    <property type="match status" value="1"/>
</dbReference>
<dbReference type="InterPro" id="IPR009091">
    <property type="entry name" value="RCC1/BLIP-II"/>
</dbReference>
<dbReference type="Gene3D" id="2.130.10.30">
    <property type="entry name" value="Regulator of chromosome condensation 1/beta-lactamase-inhibitor protein II"/>
    <property type="match status" value="2"/>
</dbReference>
<evidence type="ECO:0000313" key="5">
    <source>
        <dbReference type="Proteomes" id="UP000186817"/>
    </source>
</evidence>
<feature type="region of interest" description="Disordered" evidence="2">
    <location>
        <begin position="1138"/>
        <end position="1163"/>
    </location>
</feature>